<dbReference type="GO" id="GO:0005524">
    <property type="term" value="F:ATP binding"/>
    <property type="evidence" value="ECO:0007669"/>
    <property type="project" value="UniProtKB-KW"/>
</dbReference>
<dbReference type="EMBL" id="PVZG01000010">
    <property type="protein sequence ID" value="PRY27501.1"/>
    <property type="molecule type" value="Genomic_DNA"/>
</dbReference>
<gene>
    <name evidence="3" type="ORF">CLV70_11088</name>
</gene>
<comment type="caution">
    <text evidence="3">The sequence shown here is derived from an EMBL/GenBank/DDBJ whole genome shotgun (WGS) entry which is preliminary data.</text>
</comment>
<dbReference type="OrthoDB" id="3290891at2"/>
<keyword evidence="3" id="KW-0645">Protease</keyword>
<evidence type="ECO:0000259" key="2">
    <source>
        <dbReference type="PROSITE" id="PS51903"/>
    </source>
</evidence>
<dbReference type="Proteomes" id="UP000239209">
    <property type="component" value="Unassembled WGS sequence"/>
</dbReference>
<keyword evidence="3" id="KW-0547">Nucleotide-binding</keyword>
<keyword evidence="3" id="KW-0378">Hydrolase</keyword>
<dbReference type="PROSITE" id="PS51903">
    <property type="entry name" value="CLP_R"/>
    <property type="match status" value="1"/>
</dbReference>
<feature type="domain" description="Clp R" evidence="2">
    <location>
        <begin position="58"/>
        <end position="197"/>
    </location>
</feature>
<accession>A0A2T0S257</accession>
<proteinExistence type="predicted"/>
<dbReference type="InterPro" id="IPR036628">
    <property type="entry name" value="Clp_N_dom_sf"/>
</dbReference>
<dbReference type="SUPFAM" id="SSF81923">
    <property type="entry name" value="Double Clp-N motif"/>
    <property type="match status" value="1"/>
</dbReference>
<organism evidence="3 4">
    <name type="scientific">Pseudosporangium ferrugineum</name>
    <dbReference type="NCBI Taxonomy" id="439699"/>
    <lineage>
        <taxon>Bacteria</taxon>
        <taxon>Bacillati</taxon>
        <taxon>Actinomycetota</taxon>
        <taxon>Actinomycetes</taxon>
        <taxon>Micromonosporales</taxon>
        <taxon>Micromonosporaceae</taxon>
        <taxon>Pseudosporangium</taxon>
    </lineage>
</organism>
<dbReference type="GO" id="GO:0008233">
    <property type="term" value="F:peptidase activity"/>
    <property type="evidence" value="ECO:0007669"/>
    <property type="project" value="UniProtKB-KW"/>
</dbReference>
<keyword evidence="3" id="KW-0067">ATP-binding</keyword>
<sequence length="233" mass="24091">MPKINVYLPDDLAEAVRDAGVPVSAICQRALEAAVRRVTAIRRTVLGDLDQEQLAARLPHFTARAVTALSLATDRARETGAPNVTSAHLLHGMLAEGGNLALQILGAMDIDPATITVPAGTEPAGAAGEGLRFSTPAANVVELAVTEATSLGHNYVGCEHLLIALAAEPDGLAGRALADRGADSRATRRAVAAATAGYAHLRASTPAPEVLTAVRAELAPLIRRIEALEVSRA</sequence>
<keyword evidence="1" id="KW-0677">Repeat</keyword>
<keyword evidence="4" id="KW-1185">Reference proteome</keyword>
<dbReference type="GO" id="GO:0006508">
    <property type="term" value="P:proteolysis"/>
    <property type="evidence" value="ECO:0007669"/>
    <property type="project" value="UniProtKB-KW"/>
</dbReference>
<dbReference type="Pfam" id="PF02861">
    <property type="entry name" value="Clp_N"/>
    <property type="match status" value="2"/>
</dbReference>
<dbReference type="InterPro" id="IPR004176">
    <property type="entry name" value="Clp_R_N"/>
</dbReference>
<protein>
    <submittedName>
        <fullName evidence="3">ATP-dependent Clp protease ATP-binding subunit ClpC</fullName>
    </submittedName>
</protein>
<dbReference type="AlphaFoldDB" id="A0A2T0S257"/>
<name>A0A2T0S257_9ACTN</name>
<dbReference type="Gene3D" id="1.10.1780.10">
    <property type="entry name" value="Clp, N-terminal domain"/>
    <property type="match status" value="2"/>
</dbReference>
<evidence type="ECO:0000313" key="4">
    <source>
        <dbReference type="Proteomes" id="UP000239209"/>
    </source>
</evidence>
<evidence type="ECO:0000256" key="1">
    <source>
        <dbReference type="PROSITE-ProRule" id="PRU01251"/>
    </source>
</evidence>
<evidence type="ECO:0000313" key="3">
    <source>
        <dbReference type="EMBL" id="PRY27501.1"/>
    </source>
</evidence>
<dbReference type="RefSeq" id="WP_106128322.1">
    <property type="nucleotide sequence ID" value="NZ_PVZG01000010.1"/>
</dbReference>
<reference evidence="3 4" key="1">
    <citation type="submission" date="2018-03" db="EMBL/GenBank/DDBJ databases">
        <title>Genomic Encyclopedia of Archaeal and Bacterial Type Strains, Phase II (KMG-II): from individual species to whole genera.</title>
        <authorList>
            <person name="Goeker M."/>
        </authorList>
    </citation>
    <scope>NUCLEOTIDE SEQUENCE [LARGE SCALE GENOMIC DNA]</scope>
    <source>
        <strain evidence="3 4">DSM 45348</strain>
    </source>
</reference>